<keyword evidence="4" id="KW-1133">Transmembrane helix</keyword>
<organism evidence="7 8">
    <name type="scientific">Candidatus Enterococcus murrayae</name>
    <dbReference type="NCBI Taxonomy" id="2815321"/>
    <lineage>
        <taxon>Bacteria</taxon>
        <taxon>Bacillati</taxon>
        <taxon>Bacillota</taxon>
        <taxon>Bacilli</taxon>
        <taxon>Lactobacillales</taxon>
        <taxon>Enterococcaceae</taxon>
        <taxon>Enterococcus</taxon>
    </lineage>
</organism>
<dbReference type="Gene3D" id="2.60.40.2110">
    <property type="match status" value="1"/>
</dbReference>
<dbReference type="InterPro" id="IPR002035">
    <property type="entry name" value="VWF_A"/>
</dbReference>
<dbReference type="InterPro" id="IPR036465">
    <property type="entry name" value="vWFA_dom_sf"/>
</dbReference>
<keyword evidence="3 5" id="KW-0732">Signal</keyword>
<dbReference type="SMART" id="SM00327">
    <property type="entry name" value="VWA"/>
    <property type="match status" value="1"/>
</dbReference>
<protein>
    <recommendedName>
        <fullName evidence="6">VWFA domain-containing protein</fullName>
    </recommendedName>
</protein>
<accession>A0ABS3HFL7</accession>
<sequence length="1062" mass="118737">MKNAGLWLFVFVLFSIAAEFAATVTVVQAEDKGIQLIEEKELKLSYIYKEETDQLRLDFEHKSKEVRQRLKIRVTDEKGEAVDCSEAAFMVEKEGWLIEENFSAGRAGQLLFHVTYAVGKLYVYVQMDRWAAADTEEATIEENILERTEPYILAAGADEQETMASDHTQTKDHNSLLKEAIVGPKQLETEQTGLSVNKTRSMYEPLYVNKAPQYKTDSKGTYPEFAWQPEGQTNVLNHQGGDENQTDWDNVVRWDVAADSHEHSYVKYGEDSANANIQLRKYAQQTAKEDEFKIKLNVRGNTTYKPGVDILFLLDNTGSMSSGGSTKKADSVKALGKILDELEKVADPSTGGIRIGGHIFASYDKAIEETWGWTREKTHHPLSSDPADWRKIETSYKELTAAGGTFTQRGLQEAQDIFNDPETDTGNERHKLLFILTDGAPTSSWMPLTAEKNDSIFYDPTLVTSFAKGIKPAYSSGLSLGAEGNKSLFTSPLMIDGQKITSHLTTTNSTAYQLKNDGIEIHSLAVKITSSGKDHSSQELLRGLYKMATKKANVSETNDQQSDYFFYHAENSSELTEYVKAWYQRIIRTVDMGEITDPLGDRVDFVTSDDKKPIITQVDNGAPKIEAADLPILSTTDRQIKVENVNLTANQEIEIEYTVSLKTNEIVSNQWYQTNKTTTLKPTPERTTDVIEFGSPSVRLQKTDFVIPVKKIWVDDEQGTADYWNLRPEKVTVTLQKWDGKAWQAIEARELSTSNNWQAKFSAVKGSEENTYRVVEDVRTKGYKAPTINQDSFTSETIAAEGIEITNELLRGSYSFSKYMEDGKTPLTVDLPKFTIMRSDGKVLVQEVTPNSEGKVLLNDVPIGVYIVEEVYVPAGFQKMTNFELHVTEDASATGLVFKVNDSIEPYIAMNTLKDFSLQVEKVDSLKNPLEGASFKLTGPNYEETKQAGPVFTFTKLRPGSYTLTEVENPEGYQRLEEPILFEIALDGKVTILPHKDVVGTSAITEESNRIDLKVSNTKVKAGVLPSTGGNGIRLFYLTAILLVASGFLLTSFSLYLNRGKK</sequence>
<keyword evidence="2" id="KW-0964">Secreted</keyword>
<keyword evidence="4" id="KW-0812">Transmembrane</keyword>
<dbReference type="PANTHER" id="PTHR36108">
    <property type="entry name" value="COLOSSIN-B-RELATED"/>
    <property type="match status" value="1"/>
</dbReference>
<evidence type="ECO:0000256" key="2">
    <source>
        <dbReference type="ARBA" id="ARBA00022525"/>
    </source>
</evidence>
<dbReference type="Pfam" id="PF21426">
    <property type="entry name" value="GBS104-like_Ig"/>
    <property type="match status" value="1"/>
</dbReference>
<dbReference type="Gene3D" id="2.60.40.10">
    <property type="entry name" value="Immunoglobulins"/>
    <property type="match status" value="2"/>
</dbReference>
<dbReference type="RefSeq" id="WP_207108005.1">
    <property type="nucleotide sequence ID" value="NZ_JAFLVR010000019.1"/>
</dbReference>
<keyword evidence="4" id="KW-0472">Membrane</keyword>
<evidence type="ECO:0000256" key="4">
    <source>
        <dbReference type="SAM" id="Phobius"/>
    </source>
</evidence>
<dbReference type="SUPFAM" id="SSF53300">
    <property type="entry name" value="vWA-like"/>
    <property type="match status" value="1"/>
</dbReference>
<dbReference type="CDD" id="cd00222">
    <property type="entry name" value="CollagenBindB"/>
    <property type="match status" value="1"/>
</dbReference>
<evidence type="ECO:0000259" key="6">
    <source>
        <dbReference type="PROSITE" id="PS50234"/>
    </source>
</evidence>
<keyword evidence="8" id="KW-1185">Reference proteome</keyword>
<dbReference type="Proteomes" id="UP000664495">
    <property type="component" value="Unassembled WGS sequence"/>
</dbReference>
<evidence type="ECO:0000256" key="5">
    <source>
        <dbReference type="SAM" id="SignalP"/>
    </source>
</evidence>
<dbReference type="InterPro" id="IPR013783">
    <property type="entry name" value="Ig-like_fold"/>
</dbReference>
<dbReference type="PROSITE" id="PS50234">
    <property type="entry name" value="VWFA"/>
    <property type="match status" value="1"/>
</dbReference>
<dbReference type="Pfam" id="PF17802">
    <property type="entry name" value="SpaA"/>
    <property type="match status" value="2"/>
</dbReference>
<dbReference type="InterPro" id="IPR008454">
    <property type="entry name" value="Collagen-bd_Cna-like_B-typ_dom"/>
</dbReference>
<feature type="signal peptide" evidence="5">
    <location>
        <begin position="1"/>
        <end position="21"/>
    </location>
</feature>
<evidence type="ECO:0000313" key="7">
    <source>
        <dbReference type="EMBL" id="MBO0452227.1"/>
    </source>
</evidence>
<feature type="domain" description="VWFA" evidence="6">
    <location>
        <begin position="309"/>
        <end position="586"/>
    </location>
</feature>
<reference evidence="7 8" key="1">
    <citation type="submission" date="2021-03" db="EMBL/GenBank/DDBJ databases">
        <title>Enterococcal diversity collection.</title>
        <authorList>
            <person name="Gilmore M.S."/>
            <person name="Schwartzman J."/>
            <person name="Van Tyne D."/>
            <person name="Martin M."/>
            <person name="Earl A.M."/>
            <person name="Manson A.L."/>
            <person name="Straub T."/>
            <person name="Salamzade R."/>
            <person name="Saavedra J."/>
            <person name="Lebreton F."/>
            <person name="Prichula J."/>
            <person name="Schaufler K."/>
            <person name="Gaca A."/>
            <person name="Sgardioli B."/>
            <person name="Wagenaar J."/>
            <person name="Strong T."/>
        </authorList>
    </citation>
    <scope>NUCLEOTIDE SEQUENCE [LARGE SCALE GENOMIC DNA]</scope>
    <source>
        <strain evidence="7 8">MJM16</strain>
    </source>
</reference>
<dbReference type="Gene3D" id="2.60.40.1140">
    <property type="entry name" value="Collagen-binding surface protein Cna, B-type domain"/>
    <property type="match status" value="1"/>
</dbReference>
<gene>
    <name evidence="7" type="ORF">JZO85_08105</name>
</gene>
<dbReference type="PANTHER" id="PTHR36108:SF13">
    <property type="entry name" value="COLOSSIN-B-RELATED"/>
    <property type="match status" value="1"/>
</dbReference>
<dbReference type="CDD" id="cd00198">
    <property type="entry name" value="vWFA"/>
    <property type="match status" value="1"/>
</dbReference>
<comment type="caution">
    <text evidence="7">The sequence shown here is derived from an EMBL/GenBank/DDBJ whole genome shotgun (WGS) entry which is preliminary data.</text>
</comment>
<feature type="transmembrane region" description="Helical" evidence="4">
    <location>
        <begin position="1035"/>
        <end position="1057"/>
    </location>
</feature>
<dbReference type="Pfam" id="PF05738">
    <property type="entry name" value="Cna_B"/>
    <property type="match status" value="1"/>
</dbReference>
<evidence type="ECO:0000313" key="8">
    <source>
        <dbReference type="Proteomes" id="UP000664495"/>
    </source>
</evidence>
<evidence type="ECO:0000256" key="3">
    <source>
        <dbReference type="ARBA" id="ARBA00022729"/>
    </source>
</evidence>
<proteinExistence type="inferred from homology"/>
<dbReference type="InterPro" id="IPR049319">
    <property type="entry name" value="GBS104-like_Ig"/>
</dbReference>
<name>A0ABS3HFL7_9ENTE</name>
<evidence type="ECO:0000256" key="1">
    <source>
        <dbReference type="ARBA" id="ARBA00007257"/>
    </source>
</evidence>
<dbReference type="Gene3D" id="3.40.50.410">
    <property type="entry name" value="von Willebrand factor, type A domain"/>
    <property type="match status" value="1"/>
</dbReference>
<dbReference type="InterPro" id="IPR041033">
    <property type="entry name" value="SpaA_PFL_dom_1"/>
</dbReference>
<feature type="chain" id="PRO_5046031429" description="VWFA domain-containing protein" evidence="5">
    <location>
        <begin position="22"/>
        <end position="1062"/>
    </location>
</feature>
<comment type="similarity">
    <text evidence="1">Belongs to the serine-aspartate repeat-containing protein (SDr) family.</text>
</comment>
<dbReference type="EMBL" id="JAFLVR010000019">
    <property type="protein sequence ID" value="MBO0452227.1"/>
    <property type="molecule type" value="Genomic_DNA"/>
</dbReference>
<dbReference type="SUPFAM" id="SSF49478">
    <property type="entry name" value="Cna protein B-type domain"/>
    <property type="match status" value="1"/>
</dbReference>